<comment type="caution">
    <text evidence="5">The sequence shown here is derived from an EMBL/GenBank/DDBJ whole genome shotgun (WGS) entry which is preliminary data.</text>
</comment>
<comment type="caution">
    <text evidence="3">Lacks conserved residue(s) required for the propagation of feature annotation.</text>
</comment>
<sequence>MSSGFPGGHPDYFNINIGTNNVSGRSMSMMNMTNNPQGSYRSPLAGILADPSSQIGLRRPELMGKRSLAEFQHHHQLQQQAAFFLRNVKQRPYNQHASPVSPLSLVDFPNSPEVSSVSNMSSSSLSSVPRYGVPVMQQVHPASVQSFNLGNGNFNGVMGNYQHNNRGNFPRVSLPNLAAKQSAASQETEGKMMKRLQELEKQLLLDDEDGENDVSGVTNSEWSETIHNILGSTPVVKAENTVSPSPTSSSSSSCASSSASPATPICPKQLLSDTAVAIADGKNDSAMEILTRLNQVSNALGTPEQRLSFYIASALRSRLSGNPTTASELYGKDHIVSTQLLYDKSPCFKLALMAANDAILELGQAENSIHVVDFDIGQGVQYVYLLHEIAAARKVDKETNISLKLTTFTDFGNGGADRLKLVGDGLSSLSNKLGVPFSFNISTLKLSDLNASALMVEPREVLVVNFAFKLYKLPDESVTTENLRDEVLRRVKGLSPALVTVVEQDLNANTASFETRVSQSCGYYGALLESLDATIGRDNSERVKIEEGLSRKMMNSVACEGRDRVERCEVFGKWRARMSMAGFEPKAMSQLRAETLVSKVNSGTRGHPGFTVKEEAGGINFGWMGRSLTVASAWH</sequence>
<dbReference type="Gramene" id="rna-gnl|WGS:NBSK|LSAT_8X6721_mrna">
    <property type="protein sequence ID" value="cds-PLY98706.1"/>
    <property type="gene ID" value="gene-LSAT_8X6721"/>
</dbReference>
<feature type="compositionally biased region" description="Low complexity" evidence="4">
    <location>
        <begin position="243"/>
        <end position="258"/>
    </location>
</feature>
<dbReference type="GO" id="GO:0005634">
    <property type="term" value="C:nucleus"/>
    <property type="evidence" value="ECO:0000318"/>
    <property type="project" value="GO_Central"/>
</dbReference>
<feature type="short sequence motif" description="VHIID" evidence="3">
    <location>
        <begin position="369"/>
        <end position="373"/>
    </location>
</feature>
<comment type="similarity">
    <text evidence="3">Belongs to the GRAS family.</text>
</comment>
<keyword evidence="6" id="KW-1185">Reference proteome</keyword>
<dbReference type="InterPro" id="IPR005202">
    <property type="entry name" value="TF_GRAS"/>
</dbReference>
<dbReference type="GO" id="GO:0006355">
    <property type="term" value="P:regulation of DNA-templated transcription"/>
    <property type="evidence" value="ECO:0000318"/>
    <property type="project" value="GO_Central"/>
</dbReference>
<dbReference type="AlphaFoldDB" id="A0A9R1WZ56"/>
<protein>
    <recommendedName>
        <fullName evidence="7">Scarecrow-like protein 8</fullName>
    </recommendedName>
</protein>
<dbReference type="Pfam" id="PF03514">
    <property type="entry name" value="GRAS"/>
    <property type="match status" value="1"/>
</dbReference>
<feature type="region of interest" description="Disordered" evidence="4">
    <location>
        <begin position="238"/>
        <end position="258"/>
    </location>
</feature>
<evidence type="ECO:0000256" key="2">
    <source>
        <dbReference type="ARBA" id="ARBA00023163"/>
    </source>
</evidence>
<evidence type="ECO:0008006" key="7">
    <source>
        <dbReference type="Google" id="ProtNLM"/>
    </source>
</evidence>
<dbReference type="GO" id="GO:0043565">
    <property type="term" value="F:sequence-specific DNA binding"/>
    <property type="evidence" value="ECO:0000318"/>
    <property type="project" value="GO_Central"/>
</dbReference>
<dbReference type="EMBL" id="NBSK02000008">
    <property type="protein sequence ID" value="KAJ0190592.1"/>
    <property type="molecule type" value="Genomic_DNA"/>
</dbReference>
<dbReference type="PANTHER" id="PTHR31636">
    <property type="entry name" value="OSJNBA0084A10.13 PROTEIN-RELATED"/>
    <property type="match status" value="1"/>
</dbReference>
<evidence type="ECO:0000256" key="1">
    <source>
        <dbReference type="ARBA" id="ARBA00023015"/>
    </source>
</evidence>
<keyword evidence="1" id="KW-0805">Transcription regulation</keyword>
<dbReference type="GO" id="GO:0003700">
    <property type="term" value="F:DNA-binding transcription factor activity"/>
    <property type="evidence" value="ECO:0000318"/>
    <property type="project" value="GO_Central"/>
</dbReference>
<keyword evidence="2" id="KW-0804">Transcription</keyword>
<accession>A0A9R1WZ56</accession>
<reference evidence="5 6" key="1">
    <citation type="journal article" date="2017" name="Nat. Commun.">
        <title>Genome assembly with in vitro proximity ligation data and whole-genome triplication in lettuce.</title>
        <authorList>
            <person name="Reyes-Chin-Wo S."/>
            <person name="Wang Z."/>
            <person name="Yang X."/>
            <person name="Kozik A."/>
            <person name="Arikit S."/>
            <person name="Song C."/>
            <person name="Xia L."/>
            <person name="Froenicke L."/>
            <person name="Lavelle D.O."/>
            <person name="Truco M.J."/>
            <person name="Xia R."/>
            <person name="Zhu S."/>
            <person name="Xu C."/>
            <person name="Xu H."/>
            <person name="Xu X."/>
            <person name="Cox K."/>
            <person name="Korf I."/>
            <person name="Meyers B.C."/>
            <person name="Michelmore R.W."/>
        </authorList>
    </citation>
    <scope>NUCLEOTIDE SEQUENCE [LARGE SCALE GENOMIC DNA]</scope>
    <source>
        <strain evidence="6">cv. Salinas</strain>
        <tissue evidence="5">Seedlings</tissue>
    </source>
</reference>
<evidence type="ECO:0000313" key="5">
    <source>
        <dbReference type="EMBL" id="KAJ0190592.1"/>
    </source>
</evidence>
<dbReference type="Proteomes" id="UP000235145">
    <property type="component" value="Unassembled WGS sequence"/>
</dbReference>
<proteinExistence type="inferred from homology"/>
<evidence type="ECO:0000256" key="4">
    <source>
        <dbReference type="SAM" id="MobiDB-lite"/>
    </source>
</evidence>
<dbReference type="PROSITE" id="PS50985">
    <property type="entry name" value="GRAS"/>
    <property type="match status" value="1"/>
</dbReference>
<dbReference type="OrthoDB" id="677896at2759"/>
<feature type="region of interest" description="SAW" evidence="3">
    <location>
        <begin position="558"/>
        <end position="635"/>
    </location>
</feature>
<gene>
    <name evidence="5" type="ORF">LSAT_V11C800391600</name>
</gene>
<evidence type="ECO:0000313" key="6">
    <source>
        <dbReference type="Proteomes" id="UP000235145"/>
    </source>
</evidence>
<name>A0A9R1WZ56_LACSA</name>
<evidence type="ECO:0000256" key="3">
    <source>
        <dbReference type="PROSITE-ProRule" id="PRU01191"/>
    </source>
</evidence>
<organism evidence="5 6">
    <name type="scientific">Lactuca sativa</name>
    <name type="common">Garden lettuce</name>
    <dbReference type="NCBI Taxonomy" id="4236"/>
    <lineage>
        <taxon>Eukaryota</taxon>
        <taxon>Viridiplantae</taxon>
        <taxon>Streptophyta</taxon>
        <taxon>Embryophyta</taxon>
        <taxon>Tracheophyta</taxon>
        <taxon>Spermatophyta</taxon>
        <taxon>Magnoliopsida</taxon>
        <taxon>eudicotyledons</taxon>
        <taxon>Gunneridae</taxon>
        <taxon>Pentapetalae</taxon>
        <taxon>asterids</taxon>
        <taxon>campanulids</taxon>
        <taxon>Asterales</taxon>
        <taxon>Asteraceae</taxon>
        <taxon>Cichorioideae</taxon>
        <taxon>Cichorieae</taxon>
        <taxon>Lactucinae</taxon>
        <taxon>Lactuca</taxon>
    </lineage>
</organism>